<dbReference type="EMBL" id="FLYE01000047">
    <property type="protein sequence ID" value="SCA58140.1"/>
    <property type="molecule type" value="Genomic_DNA"/>
</dbReference>
<protein>
    <recommendedName>
        <fullName evidence="5">TrbC/VIRB2 family protein</fullName>
    </recommendedName>
</protein>
<evidence type="ECO:0008006" key="5">
    <source>
        <dbReference type="Google" id="ProtNLM"/>
    </source>
</evidence>
<keyword evidence="1" id="KW-1133">Transmembrane helix</keyword>
<proteinExistence type="predicted"/>
<keyword evidence="2" id="KW-0732">Signal</keyword>
<sequence length="106" mass="11497">MKTTTLTTKSFSFIGLTLMTFLSFTEPASAQVVGDEFKELINDFLNDGNIVIQGAFFFATLGIAGWLLAKGKPWGWIGSVVLAGFILAAAPNLKDKLFSDNVFQVD</sequence>
<dbReference type="InterPro" id="IPR007039">
    <property type="entry name" value="TrbC/VirB2"/>
</dbReference>
<gene>
    <name evidence="3" type="ORF">MTBPR1_80194</name>
</gene>
<feature type="chain" id="PRO_5008680917" description="TrbC/VIRB2 family protein" evidence="2">
    <location>
        <begin position="31"/>
        <end position="106"/>
    </location>
</feature>
<dbReference type="Proteomes" id="UP000231658">
    <property type="component" value="Unassembled WGS sequence"/>
</dbReference>
<dbReference type="RefSeq" id="WP_069190133.1">
    <property type="nucleotide sequence ID" value="NZ_FLYE01000047.1"/>
</dbReference>
<reference evidence="3 4" key="1">
    <citation type="submission" date="2016-07" db="EMBL/GenBank/DDBJ databases">
        <authorList>
            <person name="Lefevre C.T."/>
        </authorList>
    </citation>
    <scope>NUCLEOTIDE SEQUENCE [LARGE SCALE GENOMIC DNA]</scope>
    <source>
        <strain evidence="3">PR1</strain>
    </source>
</reference>
<accession>A0A1C3RLE8</accession>
<organism evidence="3 4">
    <name type="scientific">Candidatus Terasakiella magnetica</name>
    <dbReference type="NCBI Taxonomy" id="1867952"/>
    <lineage>
        <taxon>Bacteria</taxon>
        <taxon>Pseudomonadati</taxon>
        <taxon>Pseudomonadota</taxon>
        <taxon>Alphaproteobacteria</taxon>
        <taxon>Rhodospirillales</taxon>
        <taxon>Terasakiellaceae</taxon>
        <taxon>Terasakiella</taxon>
    </lineage>
</organism>
<keyword evidence="1" id="KW-0472">Membrane</keyword>
<evidence type="ECO:0000256" key="1">
    <source>
        <dbReference type="SAM" id="Phobius"/>
    </source>
</evidence>
<dbReference type="STRING" id="1867952.MTBPR1_80194"/>
<feature type="signal peptide" evidence="2">
    <location>
        <begin position="1"/>
        <end position="30"/>
    </location>
</feature>
<keyword evidence="4" id="KW-1185">Reference proteome</keyword>
<feature type="transmembrane region" description="Helical" evidence="1">
    <location>
        <begin position="76"/>
        <end position="93"/>
    </location>
</feature>
<dbReference type="AlphaFoldDB" id="A0A1C3RLE8"/>
<evidence type="ECO:0000313" key="3">
    <source>
        <dbReference type="EMBL" id="SCA58140.1"/>
    </source>
</evidence>
<name>A0A1C3RLE8_9PROT</name>
<feature type="transmembrane region" description="Helical" evidence="1">
    <location>
        <begin position="50"/>
        <end position="69"/>
    </location>
</feature>
<evidence type="ECO:0000313" key="4">
    <source>
        <dbReference type="Proteomes" id="UP000231658"/>
    </source>
</evidence>
<evidence type="ECO:0000256" key="2">
    <source>
        <dbReference type="SAM" id="SignalP"/>
    </source>
</evidence>
<keyword evidence="1" id="KW-0812">Transmembrane</keyword>
<dbReference type="Pfam" id="PF04956">
    <property type="entry name" value="TrbC"/>
    <property type="match status" value="1"/>
</dbReference>